<evidence type="ECO:0000256" key="7">
    <source>
        <dbReference type="ARBA" id="ARBA00022723"/>
    </source>
</evidence>
<evidence type="ECO:0000256" key="3">
    <source>
        <dbReference type="ARBA" id="ARBA00006267"/>
    </source>
</evidence>
<evidence type="ECO:0000256" key="8">
    <source>
        <dbReference type="ARBA" id="ARBA00022857"/>
    </source>
</evidence>
<evidence type="ECO:0000256" key="6">
    <source>
        <dbReference type="ARBA" id="ARBA00022643"/>
    </source>
</evidence>
<dbReference type="InterPro" id="IPR050607">
    <property type="entry name" value="NOS"/>
</dbReference>
<keyword evidence="16" id="KW-1185">Reference proteome</keyword>
<comment type="caution">
    <text evidence="15">The sequence shown here is derived from an EMBL/GenBank/DDBJ whole genome shotgun (WGS) entry which is preliminary data.</text>
</comment>
<dbReference type="Gene3D" id="3.90.1230.10">
    <property type="entry name" value="Nitric Oxide Synthase, Chain A, domain 3"/>
    <property type="match status" value="1"/>
</dbReference>
<dbReference type="InterPro" id="IPR036119">
    <property type="entry name" value="NOS_N_sf"/>
</dbReference>
<reference evidence="15" key="1">
    <citation type="submission" date="2023-07" db="EMBL/GenBank/DDBJ databases">
        <title>Chromosome-level genome assembly of Artemia franciscana.</title>
        <authorList>
            <person name="Jo E."/>
        </authorList>
    </citation>
    <scope>NUCLEOTIDE SEQUENCE</scope>
    <source>
        <tissue evidence="15">Whole body</tissue>
    </source>
</reference>
<evidence type="ECO:0000256" key="11">
    <source>
        <dbReference type="ARBA" id="ARBA00023004"/>
    </source>
</evidence>
<keyword evidence="5" id="KW-0349">Heme</keyword>
<evidence type="ECO:0000313" key="16">
    <source>
        <dbReference type="Proteomes" id="UP001187531"/>
    </source>
</evidence>
<keyword evidence="9" id="KW-0112">Calmodulin-binding</keyword>
<evidence type="ECO:0000256" key="12">
    <source>
        <dbReference type="PROSITE-ProRule" id="PRU00371"/>
    </source>
</evidence>
<proteinExistence type="inferred from homology"/>
<evidence type="ECO:0000256" key="13">
    <source>
        <dbReference type="SAM" id="MobiDB-lite"/>
    </source>
</evidence>
<dbReference type="GO" id="GO:0005516">
    <property type="term" value="F:calmodulin binding"/>
    <property type="evidence" value="ECO:0007669"/>
    <property type="project" value="UniProtKB-KW"/>
</dbReference>
<feature type="compositionally biased region" description="Polar residues" evidence="13">
    <location>
        <begin position="481"/>
        <end position="496"/>
    </location>
</feature>
<evidence type="ECO:0000313" key="15">
    <source>
        <dbReference type="EMBL" id="KAK2716993.1"/>
    </source>
</evidence>
<comment type="cofactor">
    <cofactor evidence="2">
        <name>heme b</name>
        <dbReference type="ChEBI" id="CHEBI:60344"/>
    </cofactor>
</comment>
<evidence type="ECO:0000256" key="9">
    <source>
        <dbReference type="ARBA" id="ARBA00022860"/>
    </source>
</evidence>
<dbReference type="Proteomes" id="UP001187531">
    <property type="component" value="Unassembled WGS sequence"/>
</dbReference>
<comment type="subcellular location">
    <subcellularLocation>
        <location evidence="12">Nucleus</location>
    </subcellularLocation>
</comment>
<keyword evidence="6" id="KW-0288">FMN</keyword>
<comment type="cofactor">
    <cofactor evidence="1">
        <name>FMN</name>
        <dbReference type="ChEBI" id="CHEBI:58210"/>
    </cofactor>
</comment>
<dbReference type="PROSITE" id="PS51031">
    <property type="entry name" value="BESS"/>
    <property type="match status" value="1"/>
</dbReference>
<dbReference type="PANTHER" id="PTHR43410">
    <property type="entry name" value="NITRIC OXIDE SYNTHASE OXYGENASE"/>
    <property type="match status" value="1"/>
</dbReference>
<keyword evidence="8" id="KW-0521">NADP</keyword>
<dbReference type="InterPro" id="IPR044944">
    <property type="entry name" value="NOS_dom_3"/>
</dbReference>
<keyword evidence="6" id="KW-0285">Flavoprotein</keyword>
<dbReference type="InterPro" id="IPR044940">
    <property type="entry name" value="NOS_dom_2"/>
</dbReference>
<gene>
    <name evidence="15" type="ORF">QYM36_007213</name>
</gene>
<evidence type="ECO:0000256" key="4">
    <source>
        <dbReference type="ARBA" id="ARBA00012989"/>
    </source>
</evidence>
<dbReference type="Gene3D" id="3.90.440.10">
    <property type="entry name" value="Nitric Oxide Synthase,Heme Domain,Chain A domain 2"/>
    <property type="match status" value="1"/>
</dbReference>
<evidence type="ECO:0000256" key="10">
    <source>
        <dbReference type="ARBA" id="ARBA00023002"/>
    </source>
</evidence>
<comment type="similarity">
    <text evidence="3">Belongs to the NOS family.</text>
</comment>
<dbReference type="InterPro" id="IPR004030">
    <property type="entry name" value="NOS_N"/>
</dbReference>
<feature type="domain" description="BESS" evidence="14">
    <location>
        <begin position="529"/>
        <end position="568"/>
    </location>
</feature>
<dbReference type="EMBL" id="JAVRJZ010000011">
    <property type="protein sequence ID" value="KAK2716993.1"/>
    <property type="molecule type" value="Genomic_DNA"/>
</dbReference>
<dbReference type="AlphaFoldDB" id="A0AA88HTT2"/>
<protein>
    <recommendedName>
        <fullName evidence="4">nitric-oxide synthase (NADPH)</fullName>
        <ecNumber evidence="4">1.14.13.39</ecNumber>
    </recommendedName>
</protein>
<dbReference type="GO" id="GO:0003677">
    <property type="term" value="F:DNA binding"/>
    <property type="evidence" value="ECO:0007669"/>
    <property type="project" value="InterPro"/>
</dbReference>
<sequence>MAEYTYGMNMLFNYSTRDELRDTLVLKSNKKALICPENLMYTFEEVKPIRTKDAVSCDAKLFIDEFYASIDKFESTEHRNRWSEIEKQIEESDDYIMKTEEIEYGATVAWRNAPRCPGRSQWKNLKVLDCRDVGTAQEMFKAMCDHLEYATNEGKLRPAITVFPPRQKGRCDFRVWNSSMIGYACYKQSDGTILGDPFNLELTQAAQKLGWKGKGTKQDILPLIVQAGDGKAHFFDIPDEFVLQVPLCHPIYKDVADLGYKWFALPGVSSMKLDCGGLEFSAIPFSGWYMDSEIVAHYLGDKHRFNLAPVMADIMSMNTDDRYWRDYAVRELVFVVEHSFREAKITIDNHQTACKTFIEHFKSEHEERGGCPTEWVWVNPSFNRWRLTEPVLTSYHQRHQCLKTYISPHPFAGTGLQFQETLFYWIKPLYDYQDQPWKTYNFGKHTIGTLDMPVRGRPARCPFWLHVSGIKNDVPFISIPYQSTDDTPESEQPSTSGDERMDLPALEPSMDRSPNTESPLPSMVNVSNKDKDFIFFQSIASCFKRLPSQQKAFAKSKIEEILCKVANGSKL</sequence>
<dbReference type="SUPFAM" id="SSF56512">
    <property type="entry name" value="Nitric oxide (NO) synthase oxygenase domain"/>
    <property type="match status" value="1"/>
</dbReference>
<organism evidence="15 16">
    <name type="scientific">Artemia franciscana</name>
    <name type="common">Brine shrimp</name>
    <name type="synonym">Artemia sanfranciscana</name>
    <dbReference type="NCBI Taxonomy" id="6661"/>
    <lineage>
        <taxon>Eukaryota</taxon>
        <taxon>Metazoa</taxon>
        <taxon>Ecdysozoa</taxon>
        <taxon>Arthropoda</taxon>
        <taxon>Crustacea</taxon>
        <taxon>Branchiopoda</taxon>
        <taxon>Anostraca</taxon>
        <taxon>Artemiidae</taxon>
        <taxon>Artemia</taxon>
    </lineage>
</organism>
<evidence type="ECO:0000256" key="5">
    <source>
        <dbReference type="ARBA" id="ARBA00022617"/>
    </source>
</evidence>
<dbReference type="PANTHER" id="PTHR43410:SF1">
    <property type="entry name" value="NITRIC OXIDE SYNTHASE"/>
    <property type="match status" value="1"/>
</dbReference>
<feature type="compositionally biased region" description="Polar residues" evidence="13">
    <location>
        <begin position="512"/>
        <end position="521"/>
    </location>
</feature>
<dbReference type="Pfam" id="PF02898">
    <property type="entry name" value="NO_synthase"/>
    <property type="match status" value="1"/>
</dbReference>
<dbReference type="InterPro" id="IPR044943">
    <property type="entry name" value="NOS_dom_1"/>
</dbReference>
<dbReference type="GO" id="GO:0005634">
    <property type="term" value="C:nucleus"/>
    <property type="evidence" value="ECO:0007669"/>
    <property type="project" value="UniProtKB-SubCell"/>
</dbReference>
<evidence type="ECO:0000256" key="2">
    <source>
        <dbReference type="ARBA" id="ARBA00001970"/>
    </source>
</evidence>
<evidence type="ECO:0000256" key="1">
    <source>
        <dbReference type="ARBA" id="ARBA00001917"/>
    </source>
</evidence>
<name>A0AA88HTT2_ARTSF</name>
<dbReference type="GO" id="GO:0004517">
    <property type="term" value="F:nitric-oxide synthase activity"/>
    <property type="evidence" value="ECO:0007669"/>
    <property type="project" value="UniProtKB-EC"/>
</dbReference>
<evidence type="ECO:0000259" key="14">
    <source>
        <dbReference type="PROSITE" id="PS51031"/>
    </source>
</evidence>
<accession>A0AA88HTT2</accession>
<keyword evidence="7" id="KW-0479">Metal-binding</keyword>
<keyword evidence="10" id="KW-0560">Oxidoreductase</keyword>
<dbReference type="GO" id="GO:0046872">
    <property type="term" value="F:metal ion binding"/>
    <property type="evidence" value="ECO:0007669"/>
    <property type="project" value="UniProtKB-KW"/>
</dbReference>
<dbReference type="EC" id="1.14.13.39" evidence="4"/>
<feature type="region of interest" description="Disordered" evidence="13">
    <location>
        <begin position="481"/>
        <end position="521"/>
    </location>
</feature>
<keyword evidence="12" id="KW-0539">Nucleus</keyword>
<keyword evidence="11" id="KW-0408">Iron</keyword>
<dbReference type="GO" id="GO:0006809">
    <property type="term" value="P:nitric oxide biosynthetic process"/>
    <property type="evidence" value="ECO:0007669"/>
    <property type="project" value="InterPro"/>
</dbReference>
<dbReference type="EMBL" id="JAVRJZ010000011">
    <property type="protein sequence ID" value="KAK2716994.1"/>
    <property type="molecule type" value="Genomic_DNA"/>
</dbReference>
<dbReference type="InterPro" id="IPR004210">
    <property type="entry name" value="BESS_motif"/>
</dbReference>
<dbReference type="Gene3D" id="3.90.340.10">
    <property type="entry name" value="Nitric Oxide Synthase, Chain A, domain 1"/>
    <property type="match status" value="1"/>
</dbReference>